<evidence type="ECO:0008006" key="3">
    <source>
        <dbReference type="Google" id="ProtNLM"/>
    </source>
</evidence>
<keyword evidence="2" id="KW-1185">Reference proteome</keyword>
<name>A0ABT9DWU5_9PROT</name>
<reference evidence="1 2" key="1">
    <citation type="submission" date="2023-08" db="EMBL/GenBank/DDBJ databases">
        <title>The draft genome sequence of Paracraurococcus sp. LOR1-02.</title>
        <authorList>
            <person name="Kingkaew E."/>
            <person name="Tanasupawat S."/>
        </authorList>
    </citation>
    <scope>NUCLEOTIDE SEQUENCE [LARGE SCALE GENOMIC DNA]</scope>
    <source>
        <strain evidence="1 2">LOR1-02</strain>
    </source>
</reference>
<dbReference type="Proteomes" id="UP001243009">
    <property type="component" value="Unassembled WGS sequence"/>
</dbReference>
<protein>
    <recommendedName>
        <fullName evidence="3">Antitoxin</fullName>
    </recommendedName>
</protein>
<accession>A0ABT9DWU5</accession>
<evidence type="ECO:0000313" key="1">
    <source>
        <dbReference type="EMBL" id="MDO9708364.1"/>
    </source>
</evidence>
<comment type="caution">
    <text evidence="1">The sequence shown here is derived from an EMBL/GenBank/DDBJ whole genome shotgun (WGS) entry which is preliminary data.</text>
</comment>
<dbReference type="RefSeq" id="WP_305103234.1">
    <property type="nucleotide sequence ID" value="NZ_JAUTWS010000006.1"/>
</dbReference>
<organism evidence="1 2">
    <name type="scientific">Paracraurococcus lichenis</name>
    <dbReference type="NCBI Taxonomy" id="3064888"/>
    <lineage>
        <taxon>Bacteria</taxon>
        <taxon>Pseudomonadati</taxon>
        <taxon>Pseudomonadota</taxon>
        <taxon>Alphaproteobacteria</taxon>
        <taxon>Acetobacterales</taxon>
        <taxon>Roseomonadaceae</taxon>
        <taxon>Paracraurococcus</taxon>
    </lineage>
</organism>
<gene>
    <name evidence="1" type="ORF">Q7A36_08420</name>
</gene>
<sequence>MPDTVDVVIPVEAAAAVALADERTREAMGRLVSRVLHPQAGPSELARAIAETKAEARAAGLTDAMIDEELAAYNAERRDAGT</sequence>
<dbReference type="EMBL" id="JAUTWS010000006">
    <property type="protein sequence ID" value="MDO9708364.1"/>
    <property type="molecule type" value="Genomic_DNA"/>
</dbReference>
<proteinExistence type="predicted"/>
<evidence type="ECO:0000313" key="2">
    <source>
        <dbReference type="Proteomes" id="UP001243009"/>
    </source>
</evidence>